<evidence type="ECO:0000256" key="3">
    <source>
        <dbReference type="RuleBase" id="RU000363"/>
    </source>
</evidence>
<dbReference type="InterPro" id="IPR002347">
    <property type="entry name" value="SDR_fam"/>
</dbReference>
<evidence type="ECO:0000313" key="4">
    <source>
        <dbReference type="EMBL" id="KAL1405740.1"/>
    </source>
</evidence>
<dbReference type="PANTHER" id="PTHR43008:SF4">
    <property type="entry name" value="CHAIN DEHYDROGENASE, PUTATIVE (AFU_ORTHOLOGUE AFUA_4G08710)-RELATED"/>
    <property type="match status" value="1"/>
</dbReference>
<dbReference type="Proteomes" id="UP001565368">
    <property type="component" value="Unassembled WGS sequence"/>
</dbReference>
<accession>A0ABR3PTM9</accession>
<evidence type="ECO:0000313" key="5">
    <source>
        <dbReference type="Proteomes" id="UP001565368"/>
    </source>
</evidence>
<sequence length="287" mass="30361">MTVSTAPSTAPGVDTSLDYKGKIAFVSGGGRGIGLAITRALAAVGATVIITWVSQDPAAEVKKITAETGARVVAYRCAAEKSADVDAVVERAAAEVGEVDLVVANAGVCLWRDTIDITDDDLRWIMETNLFGPIYLARAFARHWLGLPASVDPKARGERPAKRNLNKKILCISSISALVNMTPQVQMSYNASKAGVTMACKSLAGEWAPYGITVNTISPGYVKTDMTMHPPPGEGAAWVKKWGDMTPVDRFAEPSEIGDLVVLLGSGRASSFLTGHDIVIDGGYTTY</sequence>
<dbReference type="SUPFAM" id="SSF51735">
    <property type="entry name" value="NAD(P)-binding Rossmann-fold domains"/>
    <property type="match status" value="1"/>
</dbReference>
<dbReference type="PANTHER" id="PTHR43008">
    <property type="entry name" value="BENZIL REDUCTASE"/>
    <property type="match status" value="1"/>
</dbReference>
<protein>
    <submittedName>
        <fullName evidence="4">Uncharacterized protein</fullName>
    </submittedName>
</protein>
<keyword evidence="2" id="KW-0560">Oxidoreductase</keyword>
<dbReference type="PRINTS" id="PR00081">
    <property type="entry name" value="GDHRDH"/>
</dbReference>
<dbReference type="Pfam" id="PF00106">
    <property type="entry name" value="adh_short"/>
    <property type="match status" value="1"/>
</dbReference>
<evidence type="ECO:0000256" key="2">
    <source>
        <dbReference type="ARBA" id="ARBA00023002"/>
    </source>
</evidence>
<organism evidence="4 5">
    <name type="scientific">Vanrija albida</name>
    <dbReference type="NCBI Taxonomy" id="181172"/>
    <lineage>
        <taxon>Eukaryota</taxon>
        <taxon>Fungi</taxon>
        <taxon>Dikarya</taxon>
        <taxon>Basidiomycota</taxon>
        <taxon>Agaricomycotina</taxon>
        <taxon>Tremellomycetes</taxon>
        <taxon>Trichosporonales</taxon>
        <taxon>Trichosporonaceae</taxon>
        <taxon>Vanrija</taxon>
    </lineage>
</organism>
<keyword evidence="5" id="KW-1185">Reference proteome</keyword>
<dbReference type="PRINTS" id="PR00080">
    <property type="entry name" value="SDRFAMILY"/>
</dbReference>
<reference evidence="4 5" key="1">
    <citation type="submission" date="2023-08" db="EMBL/GenBank/DDBJ databases">
        <title>Annotated Genome Sequence of Vanrija albida AlHP1.</title>
        <authorList>
            <person name="Herzog R."/>
        </authorList>
    </citation>
    <scope>NUCLEOTIDE SEQUENCE [LARGE SCALE GENOMIC DNA]</scope>
    <source>
        <strain evidence="4 5">AlHP1</strain>
    </source>
</reference>
<gene>
    <name evidence="4" type="ORF">Q8F55_007410</name>
</gene>
<evidence type="ECO:0000256" key="1">
    <source>
        <dbReference type="ARBA" id="ARBA00006484"/>
    </source>
</evidence>
<dbReference type="Gene3D" id="3.40.50.720">
    <property type="entry name" value="NAD(P)-binding Rossmann-like Domain"/>
    <property type="match status" value="1"/>
</dbReference>
<comment type="caution">
    <text evidence="4">The sequence shown here is derived from an EMBL/GenBank/DDBJ whole genome shotgun (WGS) entry which is preliminary data.</text>
</comment>
<dbReference type="InterPro" id="IPR036291">
    <property type="entry name" value="NAD(P)-bd_dom_sf"/>
</dbReference>
<comment type="similarity">
    <text evidence="1 3">Belongs to the short-chain dehydrogenases/reductases (SDR) family.</text>
</comment>
<dbReference type="EMBL" id="JBBXJM010000006">
    <property type="protein sequence ID" value="KAL1405740.1"/>
    <property type="molecule type" value="Genomic_DNA"/>
</dbReference>
<name>A0ABR3PTM9_9TREE</name>
<proteinExistence type="inferred from homology"/>
<dbReference type="RefSeq" id="XP_069205684.1">
    <property type="nucleotide sequence ID" value="XM_069355843.1"/>
</dbReference>
<dbReference type="GeneID" id="95988453"/>